<proteinExistence type="predicted"/>
<name>A0A098E8Y6_9ZZZZ</name>
<accession>A0A098E8Y6</accession>
<dbReference type="EMBL" id="CCXY01000094">
    <property type="protein sequence ID" value="CEG11971.1"/>
    <property type="molecule type" value="Genomic_DNA"/>
</dbReference>
<sequence>MIGEATINFKNFAVWTSLKRKEKERKRKNLIISGWLNCP</sequence>
<organism evidence="1">
    <name type="scientific">groundwater metagenome</name>
    <dbReference type="NCBI Taxonomy" id="717931"/>
    <lineage>
        <taxon>unclassified sequences</taxon>
        <taxon>metagenomes</taxon>
        <taxon>ecological metagenomes</taxon>
    </lineage>
</organism>
<reference evidence="1" key="1">
    <citation type="submission" date="2014-09" db="EMBL/GenBank/DDBJ databases">
        <authorList>
            <person name="Probst J Alexander"/>
        </authorList>
    </citation>
    <scope>NUCLEOTIDE SEQUENCE</scope>
</reference>
<dbReference type="AlphaFoldDB" id="A0A098E8Y6"/>
<protein>
    <submittedName>
        <fullName evidence="1">Uncharacterized protein</fullName>
    </submittedName>
</protein>
<evidence type="ECO:0000313" key="1">
    <source>
        <dbReference type="EMBL" id="CEG11971.1"/>
    </source>
</evidence>
<gene>
    <name evidence="1" type="ORF">MSIBF_A1830005</name>
</gene>